<dbReference type="Proteomes" id="UP000250928">
    <property type="component" value="Unassembled WGS sequence"/>
</dbReference>
<dbReference type="GO" id="GO:0045892">
    <property type="term" value="P:negative regulation of DNA-templated transcription"/>
    <property type="evidence" value="ECO:0007669"/>
    <property type="project" value="InterPro"/>
</dbReference>
<dbReference type="Pfam" id="PF04316">
    <property type="entry name" value="FlgM"/>
    <property type="match status" value="1"/>
</dbReference>
<feature type="region of interest" description="Disordered" evidence="9">
    <location>
        <begin position="1"/>
        <end position="42"/>
    </location>
</feature>
<keyword evidence="4" id="KW-1005">Bacterial flagellum biogenesis</keyword>
<comment type="similarity">
    <text evidence="1">Belongs to the FlgM family.</text>
</comment>
<evidence type="ECO:0000256" key="6">
    <source>
        <dbReference type="ARBA" id="ARBA00023163"/>
    </source>
</evidence>
<evidence type="ECO:0000256" key="5">
    <source>
        <dbReference type="ARBA" id="ARBA00023015"/>
    </source>
</evidence>
<gene>
    <name evidence="11" type="primary">flgM</name>
    <name evidence="11" type="ORF">C3L24_02715</name>
</gene>
<organism evidence="11 12">
    <name type="scientific">Candidatus Sedimenticola endophacoides</name>
    <dbReference type="NCBI Taxonomy" id="2548426"/>
    <lineage>
        <taxon>Bacteria</taxon>
        <taxon>Pseudomonadati</taxon>
        <taxon>Pseudomonadota</taxon>
        <taxon>Gammaproteobacteria</taxon>
        <taxon>Chromatiales</taxon>
        <taxon>Sedimenticolaceae</taxon>
        <taxon>Sedimenticola</taxon>
    </lineage>
</organism>
<evidence type="ECO:0000256" key="3">
    <source>
        <dbReference type="ARBA" id="ARBA00022491"/>
    </source>
</evidence>
<dbReference type="NCBIfam" id="TIGR03824">
    <property type="entry name" value="FlgM_jcvi"/>
    <property type="match status" value="1"/>
</dbReference>
<dbReference type="InterPro" id="IPR035890">
    <property type="entry name" value="Anti-sigma-28_factor_FlgM_sf"/>
</dbReference>
<evidence type="ECO:0000256" key="8">
    <source>
        <dbReference type="ARBA" id="ARBA00030117"/>
    </source>
</evidence>
<name>A0A657Q3K4_9GAMM</name>
<keyword evidence="11" id="KW-0282">Flagellum</keyword>
<proteinExistence type="inferred from homology"/>
<keyword evidence="5" id="KW-0805">Transcription regulation</keyword>
<dbReference type="GO" id="GO:0044781">
    <property type="term" value="P:bacterial-type flagellum organization"/>
    <property type="evidence" value="ECO:0007669"/>
    <property type="project" value="UniProtKB-KW"/>
</dbReference>
<dbReference type="SUPFAM" id="SSF101498">
    <property type="entry name" value="Anti-sigma factor FlgM"/>
    <property type="match status" value="1"/>
</dbReference>
<evidence type="ECO:0000256" key="4">
    <source>
        <dbReference type="ARBA" id="ARBA00022795"/>
    </source>
</evidence>
<dbReference type="EMBL" id="PQCO01000114">
    <property type="protein sequence ID" value="PUE04695.1"/>
    <property type="molecule type" value="Genomic_DNA"/>
</dbReference>
<keyword evidence="11" id="KW-0969">Cilium</keyword>
<dbReference type="InterPro" id="IPR031316">
    <property type="entry name" value="FlgM_C"/>
</dbReference>
<dbReference type="InterPro" id="IPR007412">
    <property type="entry name" value="FlgM"/>
</dbReference>
<evidence type="ECO:0000256" key="2">
    <source>
        <dbReference type="ARBA" id="ARBA00017823"/>
    </source>
</evidence>
<evidence type="ECO:0000256" key="7">
    <source>
        <dbReference type="ARBA" id="ARBA00024739"/>
    </source>
</evidence>
<keyword evidence="6" id="KW-0804">Transcription</keyword>
<protein>
    <recommendedName>
        <fullName evidence="2">Negative regulator of flagellin synthesis</fullName>
    </recommendedName>
    <alternativeName>
        <fullName evidence="8">Anti-sigma-28 factor</fullName>
    </alternativeName>
</protein>
<accession>A0A657Q3K4</accession>
<evidence type="ECO:0000313" key="11">
    <source>
        <dbReference type="EMBL" id="PUE04695.1"/>
    </source>
</evidence>
<keyword evidence="3" id="KW-0678">Repressor</keyword>
<evidence type="ECO:0000259" key="10">
    <source>
        <dbReference type="Pfam" id="PF04316"/>
    </source>
</evidence>
<comment type="caution">
    <text evidence="11">The sequence shown here is derived from an EMBL/GenBank/DDBJ whole genome shotgun (WGS) entry which is preliminary data.</text>
</comment>
<keyword evidence="11" id="KW-0966">Cell projection</keyword>
<evidence type="ECO:0000256" key="1">
    <source>
        <dbReference type="ARBA" id="ARBA00005322"/>
    </source>
</evidence>
<dbReference type="AlphaFoldDB" id="A0A657Q3K4"/>
<evidence type="ECO:0000256" key="9">
    <source>
        <dbReference type="SAM" id="MobiDB-lite"/>
    </source>
</evidence>
<evidence type="ECO:0000313" key="12">
    <source>
        <dbReference type="Proteomes" id="UP000250928"/>
    </source>
</evidence>
<comment type="function">
    <text evidence="7">Responsible for the coupling of flagellin expression to flagellar assembly by preventing expression of the flagellin genes when a component of the middle class of proteins is defective. It negatively regulates flagellar genes by inhibiting the activity of FliA by directly binding to FliA.</text>
</comment>
<feature type="domain" description="Anti-sigma-28 factor FlgM C-terminal" evidence="10">
    <location>
        <begin position="42"/>
        <end position="96"/>
    </location>
</feature>
<reference evidence="11 12" key="1">
    <citation type="submission" date="2018-01" db="EMBL/GenBank/DDBJ databases">
        <title>Novel co-symbiosis in the lucinid bivalve Phacoides pectinatus.</title>
        <authorList>
            <person name="Lim S.J."/>
            <person name="Davis B.G."/>
            <person name="Gill D.E."/>
            <person name="Engel A.S."/>
            <person name="Anderson L.C."/>
            <person name="Campbell B.J."/>
        </authorList>
    </citation>
    <scope>NUCLEOTIDE SEQUENCE [LARGE SCALE GENOMIC DNA]</scope>
    <source>
        <strain evidence="11">N3_P5</strain>
    </source>
</reference>
<sequence>MNIHIGGLLGKTIQGSSETKKSDKGSPATGKAATTAGTGSTDTLDITDQAAMLQSVTSYLATLPMVDADQVTRVQLALNTGKYHIEPFETADHIIDQELALARADDGKDDQE</sequence>
<feature type="compositionally biased region" description="Low complexity" evidence="9">
    <location>
        <begin position="25"/>
        <end position="41"/>
    </location>
</feature>